<dbReference type="Proteomes" id="UP000248314">
    <property type="component" value="Unassembled WGS sequence"/>
</dbReference>
<accession>A0A318HSV2</accession>
<keyword evidence="4" id="KW-1185">Reference proteome</keyword>
<name>A0A318HSV2_9BACT</name>
<comment type="caution">
    <text evidence="3">The sequence shown here is derived from an EMBL/GenBank/DDBJ whole genome shotgun (WGS) entry which is preliminary data.</text>
</comment>
<evidence type="ECO:0000256" key="1">
    <source>
        <dbReference type="SAM" id="SignalP"/>
    </source>
</evidence>
<dbReference type="STRING" id="1122991.GCA_000613445_01844"/>
<dbReference type="AlphaFoldDB" id="A0A318HSV2"/>
<sequence>MKQILITLAVSLVAFAACTSKKGDTAKVDGLTFDSIVVDTTVALSETKLAPTCQISLNLQYAKGNNAEKINNALLHAGILMPDYLGLTNQKFNMKQAVDSFAQRMLSDYKTEYGALYRQDKEHYESYNYKYKVKTSTRNGADNIVVYTAKVYIFGGGAHGINQTLVRNIDIKTGTVLQLQDVFVPGYELTLKEMLVDKLAERFGVDGLEGLIKKDVFADAHVYVPDNFAIDDDGFTFIYCEDEIAPHALGEISVNLTRSELSKILK</sequence>
<evidence type="ECO:0000313" key="4">
    <source>
        <dbReference type="Proteomes" id="UP000248314"/>
    </source>
</evidence>
<dbReference type="Gene3D" id="3.90.640.20">
    <property type="entry name" value="Heat-shock cognate protein, ATPase"/>
    <property type="match status" value="1"/>
</dbReference>
<dbReference type="RefSeq" id="WP_025815988.1">
    <property type="nucleotide sequence ID" value="NZ_BAIZ01000016.1"/>
</dbReference>
<dbReference type="InterPro" id="IPR037126">
    <property type="entry name" value="PdaC/RsiV-like_sf"/>
</dbReference>
<feature type="domain" description="DUF3298" evidence="2">
    <location>
        <begin position="181"/>
        <end position="258"/>
    </location>
</feature>
<proteinExistence type="predicted"/>
<gene>
    <name evidence="3" type="ORF">EJ73_01757</name>
</gene>
<dbReference type="Gene3D" id="3.30.565.40">
    <property type="entry name" value="Fervidobacterium nodosum Rt17-B1 like"/>
    <property type="match status" value="1"/>
</dbReference>
<organism evidence="3 4">
    <name type="scientific">Hoylesella shahii DSM 15611 = JCM 12083</name>
    <dbReference type="NCBI Taxonomy" id="1122991"/>
    <lineage>
        <taxon>Bacteria</taxon>
        <taxon>Pseudomonadati</taxon>
        <taxon>Bacteroidota</taxon>
        <taxon>Bacteroidia</taxon>
        <taxon>Bacteroidales</taxon>
        <taxon>Prevotellaceae</taxon>
        <taxon>Hoylesella</taxon>
    </lineage>
</organism>
<keyword evidence="1" id="KW-0732">Signal</keyword>
<feature type="signal peptide" evidence="1">
    <location>
        <begin position="1"/>
        <end position="16"/>
    </location>
</feature>
<reference evidence="3 4" key="1">
    <citation type="submission" date="2018-05" db="EMBL/GenBank/DDBJ databases">
        <title>Genomic Encyclopedia of Type Strains, Phase I: the one thousand microbial genomes (KMG-I) project.</title>
        <authorList>
            <person name="Kyrpides N."/>
        </authorList>
    </citation>
    <scope>NUCLEOTIDE SEQUENCE [LARGE SCALE GENOMIC DNA]</scope>
    <source>
        <strain evidence="3 4">DSM 15611</strain>
    </source>
</reference>
<evidence type="ECO:0000313" key="3">
    <source>
        <dbReference type="EMBL" id="PXX21352.1"/>
    </source>
</evidence>
<protein>
    <submittedName>
        <fullName evidence="3">Uncharacterized protein DUF4163</fullName>
    </submittedName>
</protein>
<dbReference type="Pfam" id="PF11738">
    <property type="entry name" value="DUF3298"/>
    <property type="match status" value="1"/>
</dbReference>
<dbReference type="OrthoDB" id="594879at2"/>
<dbReference type="EMBL" id="QJJX01000020">
    <property type="protein sequence ID" value="PXX21352.1"/>
    <property type="molecule type" value="Genomic_DNA"/>
</dbReference>
<dbReference type="InterPro" id="IPR021729">
    <property type="entry name" value="DUF3298"/>
</dbReference>
<dbReference type="PROSITE" id="PS51257">
    <property type="entry name" value="PROKAR_LIPOPROTEIN"/>
    <property type="match status" value="1"/>
</dbReference>
<feature type="chain" id="PRO_5016389361" evidence="1">
    <location>
        <begin position="17"/>
        <end position="266"/>
    </location>
</feature>
<evidence type="ECO:0000259" key="2">
    <source>
        <dbReference type="Pfam" id="PF11738"/>
    </source>
</evidence>